<dbReference type="GO" id="GO:0043190">
    <property type="term" value="C:ATP-binding cassette (ABC) transporter complex"/>
    <property type="evidence" value="ECO:0007669"/>
    <property type="project" value="InterPro"/>
</dbReference>
<dbReference type="EMBL" id="FN645509">
    <property type="protein sequence ID" value="CBI82597.1"/>
    <property type="molecule type" value="Genomic_DNA"/>
</dbReference>
<sequence>MNMKKKILKASCSFVSALMAVGMLLQQVSAKTPADTLVMAWNLDAINAFDPAQVNDSYSSEIIHNMCDSLVDTDPNDATKMIPHLAKSWDVTSDHNTVITFHLRDNLKFADGRPASASDLVWSMKRVIQLNMANAATLNEYGITAQTVDSAIYAPDEKTVVMKFDKPYPAELILNNVAANRVAMLLDRETIMKHEKDNDMGNRYLATHAACVGPYQLVSWRPGEAILLRSHSNYWGQAPKLKQVLIRHVSESGTQRLLLQKNDIDVARDLTPEALEDLEKTTDVKIERILQPAMMYWGFNITNPIFANEKVRLAMRYLIDYDNLGKTVLKGIGIPRSSFVPIGVFGALDEKEGLPFKLDLQKAKQLLIDAGYPNGFEAHIIVGGAPYALPIVQSIQDNAEKVGVHLKIERVAGAQLFSKVSARAFDTAFLGWVNESADPHTMALRIVYNPDNRFEAKNTAYPSWQQGYFDANMNQQVEDALFEKDLEKRAQRYADLQRQLMQKGPYAFLFQKYNTVAVSPVIKNGFGIVRHVFSIVQLKNKRILDNRNTKGE</sequence>
<evidence type="ECO:0000256" key="1">
    <source>
        <dbReference type="ARBA" id="ARBA00004418"/>
    </source>
</evidence>
<evidence type="ECO:0000256" key="3">
    <source>
        <dbReference type="ARBA" id="ARBA00022448"/>
    </source>
</evidence>
<dbReference type="AlphaFoldDB" id="E6Z0F9"/>
<gene>
    <name evidence="7" type="ORF">B11C_40452</name>
</gene>
<dbReference type="CDD" id="cd08512">
    <property type="entry name" value="PBP2_NikA_DppA_OppA_like_7"/>
    <property type="match status" value="1"/>
</dbReference>
<dbReference type="GO" id="GO:0015833">
    <property type="term" value="P:peptide transport"/>
    <property type="evidence" value="ECO:0007669"/>
    <property type="project" value="TreeGrafter"/>
</dbReference>
<dbReference type="InterPro" id="IPR000914">
    <property type="entry name" value="SBP_5_dom"/>
</dbReference>
<dbReference type="GO" id="GO:0030288">
    <property type="term" value="C:outer membrane-bounded periplasmic space"/>
    <property type="evidence" value="ECO:0007669"/>
    <property type="project" value="UniProtKB-ARBA"/>
</dbReference>
<dbReference type="Gene3D" id="3.10.105.10">
    <property type="entry name" value="Dipeptide-binding Protein, Domain 3"/>
    <property type="match status" value="1"/>
</dbReference>
<proteinExistence type="inferred from homology"/>
<feature type="domain" description="Solute-binding protein family 5" evidence="6">
    <location>
        <begin position="80"/>
        <end position="449"/>
    </location>
</feature>
<evidence type="ECO:0000313" key="7">
    <source>
        <dbReference type="EMBL" id="CBI82597.1"/>
    </source>
</evidence>
<evidence type="ECO:0000256" key="4">
    <source>
        <dbReference type="ARBA" id="ARBA00022729"/>
    </source>
</evidence>
<dbReference type="SUPFAM" id="SSF53850">
    <property type="entry name" value="Periplasmic binding protein-like II"/>
    <property type="match status" value="1"/>
</dbReference>
<evidence type="ECO:0000256" key="5">
    <source>
        <dbReference type="SAM" id="SignalP"/>
    </source>
</evidence>
<dbReference type="Gene3D" id="3.90.76.10">
    <property type="entry name" value="Dipeptide-binding Protein, Domain 1"/>
    <property type="match status" value="1"/>
</dbReference>
<keyword evidence="3" id="KW-0813">Transport</keyword>
<protein>
    <submittedName>
        <fullName evidence="7">ABC transporter, periplasmic oligopeptide-binding protein</fullName>
    </submittedName>
</protein>
<feature type="signal peptide" evidence="5">
    <location>
        <begin position="1"/>
        <end position="30"/>
    </location>
</feature>
<dbReference type="PANTHER" id="PTHR30290">
    <property type="entry name" value="PERIPLASMIC BINDING COMPONENT OF ABC TRANSPORTER"/>
    <property type="match status" value="1"/>
</dbReference>
<feature type="chain" id="PRO_5003216550" evidence="5">
    <location>
        <begin position="31"/>
        <end position="552"/>
    </location>
</feature>
<dbReference type="PIRSF" id="PIRSF002741">
    <property type="entry name" value="MppA"/>
    <property type="match status" value="1"/>
</dbReference>
<accession>E6Z0F9</accession>
<dbReference type="InterPro" id="IPR030678">
    <property type="entry name" value="Peptide/Ni-bd"/>
</dbReference>
<comment type="similarity">
    <text evidence="2">Belongs to the bacterial solute-binding protein 5 family.</text>
</comment>
<comment type="subcellular location">
    <subcellularLocation>
        <location evidence="1">Periplasm</location>
    </subcellularLocation>
</comment>
<reference evidence="7" key="1">
    <citation type="journal article" date="2011" name="PLoS Genet.">
        <title>Parallel evolution of a type IV secretion system in radiating lineages of the host-restricted bacterial pathogen Bartonella.</title>
        <authorList>
            <person name="Engel P."/>
            <person name="Salzburger W."/>
            <person name="Liesch M."/>
            <person name="Chang C.C."/>
            <person name="Maruyama S."/>
            <person name="Lanz C."/>
            <person name="Calteau A."/>
            <person name="Lajus A."/>
            <person name="Medigue C."/>
            <person name="Schuster S.C."/>
            <person name="Dehio C."/>
        </authorList>
    </citation>
    <scope>NUCLEOTIDE SEQUENCE</scope>
    <source>
        <strain evidence="7">R1</strain>
    </source>
</reference>
<dbReference type="Gene3D" id="3.40.190.10">
    <property type="entry name" value="Periplasmic binding protein-like II"/>
    <property type="match status" value="1"/>
</dbReference>
<evidence type="ECO:0000256" key="2">
    <source>
        <dbReference type="ARBA" id="ARBA00005695"/>
    </source>
</evidence>
<dbReference type="PANTHER" id="PTHR30290:SF10">
    <property type="entry name" value="PERIPLASMIC OLIGOPEPTIDE-BINDING PROTEIN-RELATED"/>
    <property type="match status" value="1"/>
</dbReference>
<evidence type="ECO:0000259" key="6">
    <source>
        <dbReference type="Pfam" id="PF00496"/>
    </source>
</evidence>
<keyword evidence="4 5" id="KW-0732">Signal</keyword>
<dbReference type="Pfam" id="PF00496">
    <property type="entry name" value="SBP_bac_5"/>
    <property type="match status" value="1"/>
</dbReference>
<organism evidence="7">
    <name type="scientific">Bartonella schoenbuchensis (strain DSM 13525 / NCTC 13165 / R1)</name>
    <dbReference type="NCBI Taxonomy" id="687861"/>
    <lineage>
        <taxon>Bacteria</taxon>
        <taxon>Pseudomonadati</taxon>
        <taxon>Pseudomonadota</taxon>
        <taxon>Alphaproteobacteria</taxon>
        <taxon>Hyphomicrobiales</taxon>
        <taxon>Bartonellaceae</taxon>
        <taxon>Bartonella</taxon>
    </lineage>
</organism>
<name>E6Z0F9_BARSR</name>
<dbReference type="InterPro" id="IPR039424">
    <property type="entry name" value="SBP_5"/>
</dbReference>
<dbReference type="GO" id="GO:1904680">
    <property type="term" value="F:peptide transmembrane transporter activity"/>
    <property type="evidence" value="ECO:0007669"/>
    <property type="project" value="TreeGrafter"/>
</dbReference>